<dbReference type="InterPro" id="IPR008962">
    <property type="entry name" value="PapD-like_sf"/>
</dbReference>
<feature type="signal peptide" evidence="1">
    <location>
        <begin position="1"/>
        <end position="22"/>
    </location>
</feature>
<dbReference type="EMBL" id="JABMOJ010000510">
    <property type="protein sequence ID" value="NQV66383.1"/>
    <property type="molecule type" value="Genomic_DNA"/>
</dbReference>
<proteinExistence type="predicted"/>
<accession>A0A972VZA2</accession>
<evidence type="ECO:0000256" key="1">
    <source>
        <dbReference type="SAM" id="SignalP"/>
    </source>
</evidence>
<sequence length="238" mass="26803">MKLFILATLLFLTSWQSEMATASLLVDKAIVIFDEQTDNKLDITVINDDADARLYVKVDAFEVKSPGTMDETLVPFDRTLVPEFIATPNKLVVQPDSKSLVRLMNLIPINDVERIYRINFLPIARPIELEAPQVEGGVRPVLDIIIAYQVLAIVLPRNPVSIPRIERRKTLVTVSNDGNANFLLTRGRQCNPTNATECAELPHKRIYPGNTWTLNLPYDAPFSYDIQTHEGNSPSLFQ</sequence>
<dbReference type="InterPro" id="IPR013783">
    <property type="entry name" value="Ig-like_fold"/>
</dbReference>
<gene>
    <name evidence="2" type="ORF">HQ497_13560</name>
</gene>
<protein>
    <recommendedName>
        <fullName evidence="4">Pili assembly chaperone N-terminal domain-containing protein</fullName>
    </recommendedName>
</protein>
<dbReference type="Gene3D" id="2.60.40.10">
    <property type="entry name" value="Immunoglobulins"/>
    <property type="match status" value="1"/>
</dbReference>
<organism evidence="2 3">
    <name type="scientific">SAR86 cluster bacterium</name>
    <dbReference type="NCBI Taxonomy" id="2030880"/>
    <lineage>
        <taxon>Bacteria</taxon>
        <taxon>Pseudomonadati</taxon>
        <taxon>Pseudomonadota</taxon>
        <taxon>Gammaproteobacteria</taxon>
        <taxon>SAR86 cluster</taxon>
    </lineage>
</organism>
<dbReference type="SUPFAM" id="SSF49354">
    <property type="entry name" value="PapD-like"/>
    <property type="match status" value="1"/>
</dbReference>
<evidence type="ECO:0000313" key="2">
    <source>
        <dbReference type="EMBL" id="NQV66383.1"/>
    </source>
</evidence>
<evidence type="ECO:0000313" key="3">
    <source>
        <dbReference type="Proteomes" id="UP000754644"/>
    </source>
</evidence>
<dbReference type="Proteomes" id="UP000754644">
    <property type="component" value="Unassembled WGS sequence"/>
</dbReference>
<comment type="caution">
    <text evidence="2">The sequence shown here is derived from an EMBL/GenBank/DDBJ whole genome shotgun (WGS) entry which is preliminary data.</text>
</comment>
<name>A0A972VZA2_9GAMM</name>
<dbReference type="AlphaFoldDB" id="A0A972VZA2"/>
<keyword evidence="1" id="KW-0732">Signal</keyword>
<evidence type="ECO:0008006" key="4">
    <source>
        <dbReference type="Google" id="ProtNLM"/>
    </source>
</evidence>
<feature type="chain" id="PRO_5037148794" description="Pili assembly chaperone N-terminal domain-containing protein" evidence="1">
    <location>
        <begin position="23"/>
        <end position="238"/>
    </location>
</feature>
<reference evidence="2" key="1">
    <citation type="submission" date="2020-05" db="EMBL/GenBank/DDBJ databases">
        <title>Sulfur intermediates as new biogeochemical hubs in an aquatic model microbial ecosystem.</title>
        <authorList>
            <person name="Vigneron A."/>
        </authorList>
    </citation>
    <scope>NUCLEOTIDE SEQUENCE</scope>
    <source>
        <strain evidence="2">Bin.250</strain>
    </source>
</reference>